<protein>
    <submittedName>
        <fullName evidence="2">Uncharacterized protein</fullName>
    </submittedName>
</protein>
<reference evidence="2 3" key="1">
    <citation type="submission" date="2016-07" db="EMBL/GenBank/DDBJ databases">
        <title>Pervasive Adenine N6-methylation of Active Genes in Fungi.</title>
        <authorList>
            <consortium name="DOE Joint Genome Institute"/>
            <person name="Mondo S.J."/>
            <person name="Dannebaum R.O."/>
            <person name="Kuo R.C."/>
            <person name="Labutti K."/>
            <person name="Haridas S."/>
            <person name="Kuo A."/>
            <person name="Salamov A."/>
            <person name="Ahrendt S.R."/>
            <person name="Lipzen A."/>
            <person name="Sullivan W."/>
            <person name="Andreopoulos W.B."/>
            <person name="Clum A."/>
            <person name="Lindquist E."/>
            <person name="Daum C."/>
            <person name="Ramamoorthy G.K."/>
            <person name="Gryganskyi A."/>
            <person name="Culley D."/>
            <person name="Magnuson J.K."/>
            <person name="James T.Y."/>
            <person name="O'Malley M.A."/>
            <person name="Stajich J.E."/>
            <person name="Spatafora J.W."/>
            <person name="Visel A."/>
            <person name="Grigoriev I.V."/>
        </authorList>
    </citation>
    <scope>NUCLEOTIDE SEQUENCE [LARGE SCALE GENOMIC DNA]</scope>
    <source>
        <strain evidence="2 3">JEL800</strain>
    </source>
</reference>
<keyword evidence="3" id="KW-1185">Reference proteome</keyword>
<name>A0A1Y2C7I5_9FUNG</name>
<dbReference type="Proteomes" id="UP000193642">
    <property type="component" value="Unassembled WGS sequence"/>
</dbReference>
<evidence type="ECO:0000313" key="2">
    <source>
        <dbReference type="EMBL" id="ORY42989.1"/>
    </source>
</evidence>
<gene>
    <name evidence="2" type="ORF">BCR33DRAFT_766693</name>
</gene>
<keyword evidence="1" id="KW-1133">Transmembrane helix</keyword>
<keyword evidence="1" id="KW-0812">Transmembrane</keyword>
<sequence length="163" mass="18226">MGTSDGYPTIYAYHNGIRVEEFDTDWDLAGWADWLVGKLDSGSYDQTGPLNVEENIEKQSNDLEVKVEEGSVEVVRETTSTTATRQPSHTIQVNVPASILDQDVSFPSIENAHIISHTKGATKLQIDTISTMYLLFAASILIAIWIFVNRRRSRIPAKTKSFH</sequence>
<organism evidence="2 3">
    <name type="scientific">Rhizoclosmatium globosum</name>
    <dbReference type="NCBI Taxonomy" id="329046"/>
    <lineage>
        <taxon>Eukaryota</taxon>
        <taxon>Fungi</taxon>
        <taxon>Fungi incertae sedis</taxon>
        <taxon>Chytridiomycota</taxon>
        <taxon>Chytridiomycota incertae sedis</taxon>
        <taxon>Chytridiomycetes</taxon>
        <taxon>Chytridiales</taxon>
        <taxon>Chytriomycetaceae</taxon>
        <taxon>Rhizoclosmatium</taxon>
    </lineage>
</organism>
<feature type="transmembrane region" description="Helical" evidence="1">
    <location>
        <begin position="131"/>
        <end position="148"/>
    </location>
</feature>
<feature type="non-terminal residue" evidence="2">
    <location>
        <position position="163"/>
    </location>
</feature>
<accession>A0A1Y2C7I5</accession>
<keyword evidence="1" id="KW-0472">Membrane</keyword>
<evidence type="ECO:0000256" key="1">
    <source>
        <dbReference type="SAM" id="Phobius"/>
    </source>
</evidence>
<dbReference type="AlphaFoldDB" id="A0A1Y2C7I5"/>
<comment type="caution">
    <text evidence="2">The sequence shown here is derived from an EMBL/GenBank/DDBJ whole genome shotgun (WGS) entry which is preliminary data.</text>
</comment>
<dbReference type="EMBL" id="MCGO01000026">
    <property type="protein sequence ID" value="ORY42989.1"/>
    <property type="molecule type" value="Genomic_DNA"/>
</dbReference>
<evidence type="ECO:0000313" key="3">
    <source>
        <dbReference type="Proteomes" id="UP000193642"/>
    </source>
</evidence>
<proteinExistence type="predicted"/>